<feature type="domain" description="DUF4097" evidence="1">
    <location>
        <begin position="160"/>
        <end position="286"/>
    </location>
</feature>
<evidence type="ECO:0000259" key="1">
    <source>
        <dbReference type="Pfam" id="PF13349"/>
    </source>
</evidence>
<evidence type="ECO:0000313" key="3">
    <source>
        <dbReference type="EMBL" id="HHS52969.1"/>
    </source>
</evidence>
<sequence length="288" mass="31736">MNDERARILKMLEDGKITAEEAARLLEAIRIQPWESGMFPFGRKIRKGLEQMPEIFSNVSKLIAEAVEAEFRGKGKITESSFGKKERVEIKTVSGDIEIEGWDKEEILLKLSGITQTNEHNNQLDLNVISGEVKVKLPKDTQLKLSSVSGDWEIEEVEGELEIRTISGDIELKEVKGVAVINTISGDIDGKELNGNFLVKSQSGDIDLAFKGVRQGELETKSGDITLALPKDANLVLELAAETGAIDLAIPEPFEKIETSKGYWKIGLGNKEGKLICRTESGDIEIKG</sequence>
<name>A0A7C6AAU4_UNCW3</name>
<reference evidence="3" key="1">
    <citation type="journal article" date="2020" name="mSystems">
        <title>Genome- and Community-Level Interaction Insights into Carbon Utilization and Element Cycling Functions of Hydrothermarchaeota in Hydrothermal Sediment.</title>
        <authorList>
            <person name="Zhou Z."/>
            <person name="Liu Y."/>
            <person name="Xu W."/>
            <person name="Pan J."/>
            <person name="Luo Z.H."/>
            <person name="Li M."/>
        </authorList>
    </citation>
    <scope>NUCLEOTIDE SEQUENCE [LARGE SCALE GENOMIC DNA]</scope>
    <source>
        <strain evidence="3">SpSt-876</strain>
    </source>
</reference>
<proteinExistence type="predicted"/>
<gene>
    <name evidence="3" type="ORF">ENW73_08980</name>
</gene>
<organism evidence="3">
    <name type="scientific">candidate division WOR-3 bacterium</name>
    <dbReference type="NCBI Taxonomy" id="2052148"/>
    <lineage>
        <taxon>Bacteria</taxon>
        <taxon>Bacteria division WOR-3</taxon>
    </lineage>
</organism>
<feature type="domain" description="YvlB/LiaX N-terminal" evidence="2">
    <location>
        <begin position="3"/>
        <end position="30"/>
    </location>
</feature>
<dbReference type="Pfam" id="PF13349">
    <property type="entry name" value="DUF4097"/>
    <property type="match status" value="1"/>
</dbReference>
<dbReference type="Pfam" id="PF22746">
    <property type="entry name" value="SHOCT-like_DUF2089-C"/>
    <property type="match status" value="1"/>
</dbReference>
<dbReference type="AlphaFoldDB" id="A0A7C6AAU4"/>
<dbReference type="InterPro" id="IPR025164">
    <property type="entry name" value="Toastrack_DUF4097"/>
</dbReference>
<comment type="caution">
    <text evidence="3">The sequence shown here is derived from an EMBL/GenBank/DDBJ whole genome shotgun (WGS) entry which is preliminary data.</text>
</comment>
<accession>A0A7C6AAU4</accession>
<dbReference type="InterPro" id="IPR053959">
    <property type="entry name" value="YvlB/LiaX_N"/>
</dbReference>
<evidence type="ECO:0000259" key="2">
    <source>
        <dbReference type="Pfam" id="PF22746"/>
    </source>
</evidence>
<protein>
    <submittedName>
        <fullName evidence="3">Uncharacterized protein</fullName>
    </submittedName>
</protein>
<dbReference type="EMBL" id="DTLI01000214">
    <property type="protein sequence ID" value="HHS52969.1"/>
    <property type="molecule type" value="Genomic_DNA"/>
</dbReference>